<evidence type="ECO:0000259" key="3">
    <source>
        <dbReference type="Pfam" id="PF00144"/>
    </source>
</evidence>
<feature type="chain" id="PRO_5040492753" evidence="2">
    <location>
        <begin position="27"/>
        <end position="592"/>
    </location>
</feature>
<dbReference type="PANTHER" id="PTHR46825:SF15">
    <property type="entry name" value="BETA-LACTAMASE-RELATED DOMAIN-CONTAINING PROTEIN"/>
    <property type="match status" value="1"/>
</dbReference>
<accession>A0A9P6CKH4</accession>
<evidence type="ECO:0000256" key="1">
    <source>
        <dbReference type="ARBA" id="ARBA00038215"/>
    </source>
</evidence>
<feature type="signal peptide" evidence="2">
    <location>
        <begin position="1"/>
        <end position="26"/>
    </location>
</feature>
<dbReference type="PANTHER" id="PTHR46825">
    <property type="entry name" value="D-ALANYL-D-ALANINE-CARBOXYPEPTIDASE/ENDOPEPTIDASE AMPH"/>
    <property type="match status" value="1"/>
</dbReference>
<feature type="domain" description="Beta-lactamase-related" evidence="3">
    <location>
        <begin position="54"/>
        <end position="387"/>
    </location>
</feature>
<evidence type="ECO:0000256" key="2">
    <source>
        <dbReference type="SAM" id="SignalP"/>
    </source>
</evidence>
<dbReference type="EMBL" id="MU150259">
    <property type="protein sequence ID" value="KAF9463778.1"/>
    <property type="molecule type" value="Genomic_DNA"/>
</dbReference>
<keyword evidence="5" id="KW-1185">Reference proteome</keyword>
<comment type="caution">
    <text evidence="4">The sequence shown here is derived from an EMBL/GenBank/DDBJ whole genome shotgun (WGS) entry which is preliminary data.</text>
</comment>
<evidence type="ECO:0000313" key="4">
    <source>
        <dbReference type="EMBL" id="KAF9463778.1"/>
    </source>
</evidence>
<keyword evidence="2" id="KW-0732">Signal</keyword>
<name>A0A9P6CKH4_9AGAR</name>
<comment type="similarity">
    <text evidence="1">Belongs to the peptidase S12 family.</text>
</comment>
<organism evidence="4 5">
    <name type="scientific">Collybia nuda</name>
    <dbReference type="NCBI Taxonomy" id="64659"/>
    <lineage>
        <taxon>Eukaryota</taxon>
        <taxon>Fungi</taxon>
        <taxon>Dikarya</taxon>
        <taxon>Basidiomycota</taxon>
        <taxon>Agaricomycotina</taxon>
        <taxon>Agaricomycetes</taxon>
        <taxon>Agaricomycetidae</taxon>
        <taxon>Agaricales</taxon>
        <taxon>Tricholomatineae</taxon>
        <taxon>Clitocybaceae</taxon>
        <taxon>Collybia</taxon>
    </lineage>
</organism>
<evidence type="ECO:0000313" key="5">
    <source>
        <dbReference type="Proteomes" id="UP000807353"/>
    </source>
</evidence>
<dbReference type="AlphaFoldDB" id="A0A9P6CKH4"/>
<dbReference type="Gene3D" id="3.40.710.10">
    <property type="entry name" value="DD-peptidase/beta-lactamase superfamily"/>
    <property type="match status" value="1"/>
</dbReference>
<dbReference type="Pfam" id="PF00144">
    <property type="entry name" value="Beta-lactamase"/>
    <property type="match status" value="1"/>
</dbReference>
<dbReference type="InterPro" id="IPR001466">
    <property type="entry name" value="Beta-lactam-related"/>
</dbReference>
<gene>
    <name evidence="4" type="ORF">BDZ94DRAFT_1217621</name>
</gene>
<dbReference type="InterPro" id="IPR012338">
    <property type="entry name" value="Beta-lactam/transpept-like"/>
</dbReference>
<sequence>MEIRSLIHLVPAYLLYVSVPVLHVFSQEIQTTILNDETDAFINQVLAEWNSPGGVSVAVVRKDAQGTWTTETKGYGLATANGSKIDENTLFAIASNSKLFTVLATGSLINNETLSPRLSWTSKIASVIPGWKLMDPIASKQTTILDAMSHRSGLPRHDLMYHWSDKVEDIVQRMKYLRPATEFRDIWQYTNTMYILLSSLPPLLLPSKTPFPQYVKQHFFDPLGMNSTTYSFDLAKSSGKMADGLTRQGLNMSTDPFGNGTLRTFPFWMQDGGENESPLAGAGGIISNALDMATWLQTLLLNGANPKTGNVVFSADILDKAATGITVAAGKAPYPELSPVVYGGGQARSTYRGHELIEHGGNVPGFNSQVSRLPNDNLGVAVLSNDDIYGTYIMEVVKAYILDRALGLEKIDWNSRFKAVASAGANAQPIPTPRPPNATLPSVKLTDLAGTYTNGGYGSFELCLVSPSSNSTTPTSPSCSALASNISIILPGTVDLTLPTFLAEWDSPWASHLRLTHFNGNIFNVSTLTSLPTNDPTEPYWVHGGDAPGGIAESAIDGIGFMDVWGAANGVDSPQGKMVRERAEVWFDRKKA</sequence>
<protein>
    <submittedName>
        <fullName evidence="4">Beta-lactamase/transpeptidase-like protein</fullName>
    </submittedName>
</protein>
<dbReference type="SUPFAM" id="SSF56601">
    <property type="entry name" value="beta-lactamase/transpeptidase-like"/>
    <property type="match status" value="1"/>
</dbReference>
<dbReference type="InterPro" id="IPR050491">
    <property type="entry name" value="AmpC-like"/>
</dbReference>
<dbReference type="Proteomes" id="UP000807353">
    <property type="component" value="Unassembled WGS sequence"/>
</dbReference>
<proteinExistence type="inferred from homology"/>
<dbReference type="OrthoDB" id="5946976at2759"/>
<reference evidence="4" key="1">
    <citation type="submission" date="2020-11" db="EMBL/GenBank/DDBJ databases">
        <authorList>
            <consortium name="DOE Joint Genome Institute"/>
            <person name="Ahrendt S."/>
            <person name="Riley R."/>
            <person name="Andreopoulos W."/>
            <person name="Labutti K."/>
            <person name="Pangilinan J."/>
            <person name="Ruiz-Duenas F.J."/>
            <person name="Barrasa J.M."/>
            <person name="Sanchez-Garcia M."/>
            <person name="Camarero S."/>
            <person name="Miyauchi S."/>
            <person name="Serrano A."/>
            <person name="Linde D."/>
            <person name="Babiker R."/>
            <person name="Drula E."/>
            <person name="Ayuso-Fernandez I."/>
            <person name="Pacheco R."/>
            <person name="Padilla G."/>
            <person name="Ferreira P."/>
            <person name="Barriuso J."/>
            <person name="Kellner H."/>
            <person name="Castanera R."/>
            <person name="Alfaro M."/>
            <person name="Ramirez L."/>
            <person name="Pisabarro A.G."/>
            <person name="Kuo A."/>
            <person name="Tritt A."/>
            <person name="Lipzen A."/>
            <person name="He G."/>
            <person name="Yan M."/>
            <person name="Ng V."/>
            <person name="Cullen D."/>
            <person name="Martin F."/>
            <person name="Rosso M.-N."/>
            <person name="Henrissat B."/>
            <person name="Hibbett D."/>
            <person name="Martinez A.T."/>
            <person name="Grigoriev I.V."/>
        </authorList>
    </citation>
    <scope>NUCLEOTIDE SEQUENCE</scope>
    <source>
        <strain evidence="4">CBS 247.69</strain>
    </source>
</reference>